<dbReference type="InterPro" id="IPR001633">
    <property type="entry name" value="EAL_dom"/>
</dbReference>
<dbReference type="SUPFAM" id="SSF55073">
    <property type="entry name" value="Nucleotide cyclase"/>
    <property type="match status" value="1"/>
</dbReference>
<dbReference type="Pfam" id="PF00990">
    <property type="entry name" value="GGDEF"/>
    <property type="match status" value="1"/>
</dbReference>
<dbReference type="PANTHER" id="PTHR33121">
    <property type="entry name" value="CYCLIC DI-GMP PHOSPHODIESTERASE PDEF"/>
    <property type="match status" value="1"/>
</dbReference>
<keyword evidence="4" id="KW-1185">Reference proteome</keyword>
<evidence type="ECO:0000259" key="1">
    <source>
        <dbReference type="PROSITE" id="PS50883"/>
    </source>
</evidence>
<dbReference type="STRING" id="49186.SAMN05421647_105235"/>
<organism evidence="3 4">
    <name type="scientific">Marinobacterium stanieri</name>
    <dbReference type="NCBI Taxonomy" id="49186"/>
    <lineage>
        <taxon>Bacteria</taxon>
        <taxon>Pseudomonadati</taxon>
        <taxon>Pseudomonadota</taxon>
        <taxon>Gammaproteobacteria</taxon>
        <taxon>Oceanospirillales</taxon>
        <taxon>Oceanospirillaceae</taxon>
        <taxon>Marinobacterium</taxon>
    </lineage>
</organism>
<dbReference type="SMART" id="SM00267">
    <property type="entry name" value="GGDEF"/>
    <property type="match status" value="1"/>
</dbReference>
<dbReference type="Gene3D" id="3.30.70.270">
    <property type="match status" value="1"/>
</dbReference>
<sequence>MDESRQQEVDLSLHELDHILGLQQRICGLVASATPYLEVIDETCRMAERLLPGSVASCMHLDPDTGLMSVISAPSVPEAGIERLSQLRPGPEGGSCGNAVFHNEPAYVQNTFEDPSWKGLRSLAVDFNLCACWSVPVRDDLGTAIGSFALSSFEHRTPSAFHKRLLEVGAALVAIVLVRHAQQQRLEDEKDALIEQLGRDALTGLPNSQSLIRTLREVPATSALILLNLNNLGLINTRYGLETGDRLLQAFASTLSGIAGSGRLFRGSADQFALYYDHLDDPAAELERLRQHFFGEPVCLQEMKFYLTFNAGVATGGEDLLRRAMVALKQARLRGKNATSLYQPDTDQPALQQQVDYIGWSVRLHEALRTGGVRAWYQGIRDNSSGEIHKWEALVRLEHGGEVFGPGQFLPVAELIGLMPAITRAVIDQAAERLAVQAGCISVNITETDLELGYLPDFLERTLQTRGVSPERLILEIHEGISSGSKQTYIEQLQQLKRRGYQLAIDDFGTEYSNFERILELEIDMIKVDAKYIRNIHQDATSYEIVRAMVFFAQNAGIRTAAEFVHCAEVQAVVEALGIDESQGFLFSEPAPQPQA</sequence>
<dbReference type="eggNOG" id="COG2203">
    <property type="taxonomic scope" value="Bacteria"/>
</dbReference>
<dbReference type="Gene3D" id="3.20.20.450">
    <property type="entry name" value="EAL domain"/>
    <property type="match status" value="1"/>
</dbReference>
<dbReference type="eggNOG" id="COG5001">
    <property type="taxonomic scope" value="Bacteria"/>
</dbReference>
<name>A0A1N6TBA3_9GAMM</name>
<dbReference type="EMBL" id="FTMN01000005">
    <property type="protein sequence ID" value="SIQ50650.1"/>
    <property type="molecule type" value="Genomic_DNA"/>
</dbReference>
<dbReference type="SUPFAM" id="SSF141868">
    <property type="entry name" value="EAL domain-like"/>
    <property type="match status" value="1"/>
</dbReference>
<dbReference type="CDD" id="cd01948">
    <property type="entry name" value="EAL"/>
    <property type="match status" value="1"/>
</dbReference>
<dbReference type="InterPro" id="IPR050706">
    <property type="entry name" value="Cyclic-di-GMP_PDE-like"/>
</dbReference>
<protein>
    <submittedName>
        <fullName evidence="3">EAL domain, c-di-GMP-specific phosphodiesterase class I (Or its enzymatically inactive variant)</fullName>
    </submittedName>
</protein>
<dbReference type="InterPro" id="IPR000160">
    <property type="entry name" value="GGDEF_dom"/>
</dbReference>
<dbReference type="InterPro" id="IPR043128">
    <property type="entry name" value="Rev_trsase/Diguanyl_cyclase"/>
</dbReference>
<dbReference type="PROSITE" id="PS50887">
    <property type="entry name" value="GGDEF"/>
    <property type="match status" value="1"/>
</dbReference>
<dbReference type="Proteomes" id="UP000186895">
    <property type="component" value="Unassembled WGS sequence"/>
</dbReference>
<dbReference type="InterPro" id="IPR003018">
    <property type="entry name" value="GAF"/>
</dbReference>
<dbReference type="InterPro" id="IPR035919">
    <property type="entry name" value="EAL_sf"/>
</dbReference>
<evidence type="ECO:0000313" key="3">
    <source>
        <dbReference type="EMBL" id="SIQ50650.1"/>
    </source>
</evidence>
<evidence type="ECO:0000259" key="2">
    <source>
        <dbReference type="PROSITE" id="PS50887"/>
    </source>
</evidence>
<dbReference type="Pfam" id="PF13185">
    <property type="entry name" value="GAF_2"/>
    <property type="match status" value="1"/>
</dbReference>
<dbReference type="InterPro" id="IPR029787">
    <property type="entry name" value="Nucleotide_cyclase"/>
</dbReference>
<dbReference type="InterPro" id="IPR029016">
    <property type="entry name" value="GAF-like_dom_sf"/>
</dbReference>
<reference evidence="3 4" key="1">
    <citation type="submission" date="2017-01" db="EMBL/GenBank/DDBJ databases">
        <authorList>
            <person name="Mah S.A."/>
            <person name="Swanson W.J."/>
            <person name="Moy G.W."/>
            <person name="Vacquier V.D."/>
        </authorList>
    </citation>
    <scope>NUCLEOTIDE SEQUENCE [LARGE SCALE GENOMIC DNA]</scope>
    <source>
        <strain evidence="3 4">DSM 7027</strain>
    </source>
</reference>
<feature type="domain" description="EAL" evidence="1">
    <location>
        <begin position="357"/>
        <end position="596"/>
    </location>
</feature>
<dbReference type="GO" id="GO:0071111">
    <property type="term" value="F:cyclic-guanylate-specific phosphodiesterase activity"/>
    <property type="evidence" value="ECO:0007669"/>
    <property type="project" value="InterPro"/>
</dbReference>
<dbReference type="PANTHER" id="PTHR33121:SF71">
    <property type="entry name" value="OXYGEN SENSOR PROTEIN DOSP"/>
    <property type="match status" value="1"/>
</dbReference>
<evidence type="ECO:0000313" key="4">
    <source>
        <dbReference type="Proteomes" id="UP000186895"/>
    </source>
</evidence>
<dbReference type="PROSITE" id="PS50883">
    <property type="entry name" value="EAL"/>
    <property type="match status" value="1"/>
</dbReference>
<dbReference type="Pfam" id="PF00563">
    <property type="entry name" value="EAL"/>
    <property type="match status" value="1"/>
</dbReference>
<accession>A0A1N6TBA3</accession>
<dbReference type="SMART" id="SM00052">
    <property type="entry name" value="EAL"/>
    <property type="match status" value="1"/>
</dbReference>
<dbReference type="SUPFAM" id="SSF55781">
    <property type="entry name" value="GAF domain-like"/>
    <property type="match status" value="1"/>
</dbReference>
<feature type="domain" description="GGDEF" evidence="2">
    <location>
        <begin position="220"/>
        <end position="344"/>
    </location>
</feature>
<proteinExistence type="predicted"/>
<dbReference type="RefSeq" id="WP_076463086.1">
    <property type="nucleotide sequence ID" value="NZ_FTMN01000005.1"/>
</dbReference>
<gene>
    <name evidence="3" type="ORF">SAMN05421647_105235</name>
</gene>
<dbReference type="AlphaFoldDB" id="A0A1N6TBA3"/>
<dbReference type="Gene3D" id="3.30.450.40">
    <property type="match status" value="1"/>
</dbReference>